<evidence type="ECO:0000313" key="6">
    <source>
        <dbReference type="EMBL" id="CAE0124467.1"/>
    </source>
</evidence>
<dbReference type="PIRSF" id="PIRSF001213">
    <property type="entry name" value="Psome_endopept_beta"/>
    <property type="match status" value="1"/>
</dbReference>
<dbReference type="GO" id="GO:0005634">
    <property type="term" value="C:nucleus"/>
    <property type="evidence" value="ECO:0007669"/>
    <property type="project" value="UniProtKB-SubCell"/>
</dbReference>
<comment type="similarity">
    <text evidence="4">Belongs to the peptidase T1B family.</text>
</comment>
<keyword evidence="1 4" id="KW-0963">Cytoplasm</keyword>
<name>A0A7S3B773_9VIRI</name>
<comment type="function">
    <text evidence="4">Non-catalytic component of the proteasome.</text>
</comment>
<keyword evidence="3 4" id="KW-0539">Nucleus</keyword>
<dbReference type="PANTHER" id="PTHR32194:SF6">
    <property type="entry name" value="PROTEASOME SUBUNIT BETA"/>
    <property type="match status" value="1"/>
</dbReference>
<dbReference type="GO" id="GO:0019774">
    <property type="term" value="C:proteasome core complex, beta-subunit complex"/>
    <property type="evidence" value="ECO:0007669"/>
    <property type="project" value="UniProtKB-UniRule"/>
</dbReference>
<dbReference type="InterPro" id="IPR029055">
    <property type="entry name" value="Ntn_hydrolases_N"/>
</dbReference>
<sequence>MWGSYAGVAPRESAPPCVATVGEPADTPRQRTKNPYVTGTSVIAFTYAGGVMMAADTLAAYGSTLRYKDVTRIAKVNEHTALGFSGEVSDATQILKYLDELSTSDFCDDDGATLDPSEVHSYLTRVMYNRRSKLDPLWNSLVVAGRRNGESFLGCVNLLGLAYEEDLIATGFGNHLAMPLLRAEHSKDMSYEAAKQLMERALLVCYYRDKNSINKFVLSTVTDEGVSIGEPFSVKTSWDLEAYKNPQQHATGTW</sequence>
<dbReference type="InterPro" id="IPR001353">
    <property type="entry name" value="Proteasome_sua/b"/>
</dbReference>
<evidence type="ECO:0000256" key="1">
    <source>
        <dbReference type="ARBA" id="ARBA00022490"/>
    </source>
</evidence>
<protein>
    <recommendedName>
        <fullName evidence="4">Proteasome subunit beta</fullName>
    </recommendedName>
</protein>
<dbReference type="EMBL" id="HBHY01000164">
    <property type="protein sequence ID" value="CAE0124467.1"/>
    <property type="molecule type" value="Transcribed_RNA"/>
</dbReference>
<dbReference type="InterPro" id="IPR023333">
    <property type="entry name" value="Proteasome_suB-type"/>
</dbReference>
<comment type="subcellular location">
    <subcellularLocation>
        <location evidence="4">Cytoplasm</location>
    </subcellularLocation>
    <subcellularLocation>
        <location evidence="4">Nucleus</location>
    </subcellularLocation>
</comment>
<dbReference type="Gene3D" id="3.60.20.10">
    <property type="entry name" value="Glutamine Phosphoribosylpyrophosphate, subunit 1, domain 1"/>
    <property type="match status" value="1"/>
</dbReference>
<dbReference type="PROSITE" id="PS00854">
    <property type="entry name" value="PROTEASOME_BETA_1"/>
    <property type="match status" value="1"/>
</dbReference>
<feature type="region of interest" description="Disordered" evidence="5">
    <location>
        <begin position="1"/>
        <end position="33"/>
    </location>
</feature>
<dbReference type="CDD" id="cd03760">
    <property type="entry name" value="proteasome_beta_type_4"/>
    <property type="match status" value="1"/>
</dbReference>
<dbReference type="InterPro" id="IPR016295">
    <property type="entry name" value="Proteasome_beta4"/>
</dbReference>
<dbReference type="PROSITE" id="PS51476">
    <property type="entry name" value="PROTEASOME_BETA_2"/>
    <property type="match status" value="1"/>
</dbReference>
<evidence type="ECO:0000256" key="5">
    <source>
        <dbReference type="SAM" id="MobiDB-lite"/>
    </source>
</evidence>
<dbReference type="SUPFAM" id="SSF56235">
    <property type="entry name" value="N-terminal nucleophile aminohydrolases (Ntn hydrolases)"/>
    <property type="match status" value="1"/>
</dbReference>
<dbReference type="Pfam" id="PF00227">
    <property type="entry name" value="Proteasome"/>
    <property type="match status" value="1"/>
</dbReference>
<organism evidence="6">
    <name type="scientific">Prasinoderma singulare</name>
    <dbReference type="NCBI Taxonomy" id="676789"/>
    <lineage>
        <taxon>Eukaryota</taxon>
        <taxon>Viridiplantae</taxon>
        <taxon>Prasinodermophyta</taxon>
        <taxon>Prasinodermophyceae</taxon>
        <taxon>Prasinodermales</taxon>
        <taxon>Prasinodermaceae</taxon>
        <taxon>Prasinoderma</taxon>
    </lineage>
</organism>
<keyword evidence="2 4" id="KW-0647">Proteasome</keyword>
<dbReference type="InterPro" id="IPR016050">
    <property type="entry name" value="Proteasome_bsu_CS"/>
</dbReference>
<reference evidence="6" key="1">
    <citation type="submission" date="2021-01" db="EMBL/GenBank/DDBJ databases">
        <authorList>
            <person name="Corre E."/>
            <person name="Pelletier E."/>
            <person name="Niang G."/>
            <person name="Scheremetjew M."/>
            <person name="Finn R."/>
            <person name="Kale V."/>
            <person name="Holt S."/>
            <person name="Cochrane G."/>
            <person name="Meng A."/>
            <person name="Brown T."/>
            <person name="Cohen L."/>
        </authorList>
    </citation>
    <scope>NUCLEOTIDE SEQUENCE</scope>
    <source>
        <strain evidence="6">RCC927</strain>
    </source>
</reference>
<dbReference type="AlphaFoldDB" id="A0A7S3B773"/>
<evidence type="ECO:0000256" key="4">
    <source>
        <dbReference type="PIRNR" id="PIRNR001213"/>
    </source>
</evidence>
<gene>
    <name evidence="6" type="ORF">PSIN1315_LOCUS107</name>
</gene>
<dbReference type="GO" id="GO:0005737">
    <property type="term" value="C:cytoplasm"/>
    <property type="evidence" value="ECO:0007669"/>
    <property type="project" value="UniProtKB-SubCell"/>
</dbReference>
<accession>A0A7S3B773</accession>
<evidence type="ECO:0000256" key="3">
    <source>
        <dbReference type="ARBA" id="ARBA00023242"/>
    </source>
</evidence>
<proteinExistence type="inferred from homology"/>
<dbReference type="GO" id="GO:0051603">
    <property type="term" value="P:proteolysis involved in protein catabolic process"/>
    <property type="evidence" value="ECO:0007669"/>
    <property type="project" value="InterPro"/>
</dbReference>
<dbReference type="PANTHER" id="PTHR32194">
    <property type="entry name" value="METALLOPROTEASE TLDD"/>
    <property type="match status" value="1"/>
</dbReference>
<evidence type="ECO:0000256" key="2">
    <source>
        <dbReference type="ARBA" id="ARBA00022942"/>
    </source>
</evidence>